<accession>A0ACC0V319</accession>
<evidence type="ECO:0000313" key="1">
    <source>
        <dbReference type="EMBL" id="KAI9900794.1"/>
    </source>
</evidence>
<gene>
    <name evidence="1" type="ORF">N3K66_005056</name>
</gene>
<organism evidence="1 2">
    <name type="scientific">Trichothecium roseum</name>
    <dbReference type="NCBI Taxonomy" id="47278"/>
    <lineage>
        <taxon>Eukaryota</taxon>
        <taxon>Fungi</taxon>
        <taxon>Dikarya</taxon>
        <taxon>Ascomycota</taxon>
        <taxon>Pezizomycotina</taxon>
        <taxon>Sordariomycetes</taxon>
        <taxon>Hypocreomycetidae</taxon>
        <taxon>Hypocreales</taxon>
        <taxon>Hypocreales incertae sedis</taxon>
        <taxon>Trichothecium</taxon>
    </lineage>
</organism>
<dbReference type="EMBL" id="CM047943">
    <property type="protein sequence ID" value="KAI9900794.1"/>
    <property type="molecule type" value="Genomic_DNA"/>
</dbReference>
<dbReference type="Proteomes" id="UP001163324">
    <property type="component" value="Chromosome 4"/>
</dbReference>
<proteinExistence type="predicted"/>
<keyword evidence="2" id="KW-1185">Reference proteome</keyword>
<comment type="caution">
    <text evidence="1">The sequence shown here is derived from an EMBL/GenBank/DDBJ whole genome shotgun (WGS) entry which is preliminary data.</text>
</comment>
<reference evidence="1" key="1">
    <citation type="submission" date="2022-10" db="EMBL/GenBank/DDBJ databases">
        <title>Complete Genome of Trichothecium roseum strain YXFP-22015, a Plant Pathogen Isolated from Citrus.</title>
        <authorList>
            <person name="Wang Y."/>
            <person name="Zhu L."/>
        </authorList>
    </citation>
    <scope>NUCLEOTIDE SEQUENCE</scope>
    <source>
        <strain evidence="1">YXFP-22015</strain>
    </source>
</reference>
<sequence>MPRRHVVGQRALSHILLTSQPPKRQRRNGPNTFLPSAQTFSTASSSSSSSSSSLSPSSSEKHKNKNKSPARPPDPLPLEGITVVSLEQAIAAPLCTRQLADQGARVIKVERPGTGDFARAYDARARGLSSHFVWVNRSKESLALDLKRPRDMAALRKLLARADVLVQNLAPGASARLGLSWEDLEPTHGRRGLVLCDISGYGEGGPYEGRKAYDLLVQGEAGFMSVTGKPGRGGMAKVGAPVADIAAGTSAYGGILAALLRRARTGRGSRVDVSMLESAAEWMGFPLYYGMDGAAPPERAGASHSAVYPYGPFATGGDDGTVMLGVQNEREWLRFCDEVLGDSRLAADERFRDNSLRSRNRDELRAIIEDAFSGSSSGQVLARLDAAGIANGQVNDVGALWEHPQLRARGRWTEVDTEVGKMPALLPVGAASGEDVRMGRVPALGEHNDKIFKELGIDIDG</sequence>
<protein>
    <submittedName>
        <fullName evidence="1">Uncharacterized protein</fullName>
    </submittedName>
</protein>
<evidence type="ECO:0000313" key="2">
    <source>
        <dbReference type="Proteomes" id="UP001163324"/>
    </source>
</evidence>
<name>A0ACC0V319_9HYPO</name>